<proteinExistence type="predicted"/>
<dbReference type="AlphaFoldDB" id="A0A6A5R6N6"/>
<dbReference type="GeneID" id="54346769"/>
<dbReference type="RefSeq" id="XP_033444084.1">
    <property type="nucleotide sequence ID" value="XM_033589122.1"/>
</dbReference>
<dbReference type="Proteomes" id="UP000800082">
    <property type="component" value="Unassembled WGS sequence"/>
</dbReference>
<accession>A0A6A5R6N6</accession>
<name>A0A6A5R6N6_9PLEO</name>
<keyword evidence="2" id="KW-1185">Reference proteome</keyword>
<sequence>MHTRLLPRLTMLRLPPTSLPRYSTNATRTPCYHHNPGSQHRCYLPKRPAAPWPLASCCVCRSWLAASRRAYSLIRPRISHGPGTCNTTCWATAARSSYPTRSQHRPWLVLVSHPLTIPSMARPCRPRAEMATNRRLEFGGFIVVFPSRRGTCHRRSSGVDW</sequence>
<evidence type="ECO:0000313" key="1">
    <source>
        <dbReference type="EMBL" id="KAF1923831.1"/>
    </source>
</evidence>
<gene>
    <name evidence="1" type="ORF">M421DRAFT_302858</name>
</gene>
<reference evidence="1" key="1">
    <citation type="journal article" date="2020" name="Stud. Mycol.">
        <title>101 Dothideomycetes genomes: a test case for predicting lifestyles and emergence of pathogens.</title>
        <authorList>
            <person name="Haridas S."/>
            <person name="Albert R."/>
            <person name="Binder M."/>
            <person name="Bloem J."/>
            <person name="Labutti K."/>
            <person name="Salamov A."/>
            <person name="Andreopoulos B."/>
            <person name="Baker S."/>
            <person name="Barry K."/>
            <person name="Bills G."/>
            <person name="Bluhm B."/>
            <person name="Cannon C."/>
            <person name="Castanera R."/>
            <person name="Culley D."/>
            <person name="Daum C."/>
            <person name="Ezra D."/>
            <person name="Gonzalez J."/>
            <person name="Henrissat B."/>
            <person name="Kuo A."/>
            <person name="Liang C."/>
            <person name="Lipzen A."/>
            <person name="Lutzoni F."/>
            <person name="Magnuson J."/>
            <person name="Mondo S."/>
            <person name="Nolan M."/>
            <person name="Ohm R."/>
            <person name="Pangilinan J."/>
            <person name="Park H.-J."/>
            <person name="Ramirez L."/>
            <person name="Alfaro M."/>
            <person name="Sun H."/>
            <person name="Tritt A."/>
            <person name="Yoshinaga Y."/>
            <person name="Zwiers L.-H."/>
            <person name="Turgeon B."/>
            <person name="Goodwin S."/>
            <person name="Spatafora J."/>
            <person name="Crous P."/>
            <person name="Grigoriev I."/>
        </authorList>
    </citation>
    <scope>NUCLEOTIDE SEQUENCE</scope>
    <source>
        <strain evidence="1">CBS 183.55</strain>
    </source>
</reference>
<dbReference type="EMBL" id="ML979000">
    <property type="protein sequence ID" value="KAF1923831.1"/>
    <property type="molecule type" value="Genomic_DNA"/>
</dbReference>
<organism evidence="1 2">
    <name type="scientific">Didymella exigua CBS 183.55</name>
    <dbReference type="NCBI Taxonomy" id="1150837"/>
    <lineage>
        <taxon>Eukaryota</taxon>
        <taxon>Fungi</taxon>
        <taxon>Dikarya</taxon>
        <taxon>Ascomycota</taxon>
        <taxon>Pezizomycotina</taxon>
        <taxon>Dothideomycetes</taxon>
        <taxon>Pleosporomycetidae</taxon>
        <taxon>Pleosporales</taxon>
        <taxon>Pleosporineae</taxon>
        <taxon>Didymellaceae</taxon>
        <taxon>Didymella</taxon>
    </lineage>
</organism>
<evidence type="ECO:0000313" key="2">
    <source>
        <dbReference type="Proteomes" id="UP000800082"/>
    </source>
</evidence>
<protein>
    <submittedName>
        <fullName evidence="1">Uncharacterized protein</fullName>
    </submittedName>
</protein>